<protein>
    <submittedName>
        <fullName evidence="1">Uncharacterized protein</fullName>
    </submittedName>
</protein>
<organism evidence="1 2">
    <name type="scientific">Leptospira interrogans str. UI 12758</name>
    <dbReference type="NCBI Taxonomy" id="1049938"/>
    <lineage>
        <taxon>Bacteria</taxon>
        <taxon>Pseudomonadati</taxon>
        <taxon>Spirochaetota</taxon>
        <taxon>Spirochaetia</taxon>
        <taxon>Leptospirales</taxon>
        <taxon>Leptospiraceae</taxon>
        <taxon>Leptospira</taxon>
    </lineage>
</organism>
<reference evidence="1 2" key="1">
    <citation type="submission" date="2012-10" db="EMBL/GenBank/DDBJ databases">
        <authorList>
            <person name="Harkins D.M."/>
            <person name="Durkin A.S."/>
            <person name="Brinkac L.M."/>
            <person name="Haft D.H."/>
            <person name="Selengut J.D."/>
            <person name="Sanka R."/>
            <person name="DePew J."/>
            <person name="Purushe J."/>
            <person name="Chanthongthip A."/>
            <person name="Lattana O."/>
            <person name="Phetsouvanh R."/>
            <person name="Newton P.N."/>
            <person name="Vinetz J.M."/>
            <person name="Sutton G.G."/>
            <person name="Nierman W.C."/>
            <person name="Fouts D.E."/>
        </authorList>
    </citation>
    <scope>NUCLEOTIDE SEQUENCE [LARGE SCALE GENOMIC DNA]</scope>
    <source>
        <strain evidence="1 2">UI 12758</strain>
    </source>
</reference>
<dbReference type="AlphaFoldDB" id="A0A0E2D5P2"/>
<evidence type="ECO:0000313" key="2">
    <source>
        <dbReference type="Proteomes" id="UP000001340"/>
    </source>
</evidence>
<dbReference type="Proteomes" id="UP000001340">
    <property type="component" value="Unassembled WGS sequence"/>
</dbReference>
<evidence type="ECO:0000313" key="1">
    <source>
        <dbReference type="EMBL" id="EKR55375.1"/>
    </source>
</evidence>
<name>A0A0E2D5P2_LEPIR</name>
<sequence>MIDDYVFPNSFFGNFFQSLDLIGFEAVEIPAELTNKIFSLLLKLNSFQHIRQAFRFLEIMLVTEKNRKNLKNQSNL</sequence>
<gene>
    <name evidence="1" type="ORF">LEP1GSC105_3662</name>
</gene>
<comment type="caution">
    <text evidence="1">The sequence shown here is derived from an EMBL/GenBank/DDBJ whole genome shotgun (WGS) entry which is preliminary data.</text>
</comment>
<proteinExistence type="predicted"/>
<accession>A0A0E2D5P2</accession>
<dbReference type="EMBL" id="AHNR02000030">
    <property type="protein sequence ID" value="EKR55375.1"/>
    <property type="molecule type" value="Genomic_DNA"/>
</dbReference>